<evidence type="ECO:0000256" key="1">
    <source>
        <dbReference type="ARBA" id="ARBA00004123"/>
    </source>
</evidence>
<dbReference type="GO" id="GO:0006357">
    <property type="term" value="P:regulation of transcription by RNA polymerase II"/>
    <property type="evidence" value="ECO:0007669"/>
    <property type="project" value="TreeGrafter"/>
</dbReference>
<accession>A0AA39ZSD6</accession>
<evidence type="ECO:0000259" key="10">
    <source>
        <dbReference type="PROSITE" id="PS50157"/>
    </source>
</evidence>
<evidence type="ECO:0000256" key="5">
    <source>
        <dbReference type="ARBA" id="ARBA00023015"/>
    </source>
</evidence>
<dbReference type="PANTHER" id="PTHR46179">
    <property type="entry name" value="ZINC FINGER PROTEIN"/>
    <property type="match status" value="1"/>
</dbReference>
<dbReference type="EMBL" id="JAUKUA010000008">
    <property type="protein sequence ID" value="KAK0702796.1"/>
    <property type="molecule type" value="Genomic_DNA"/>
</dbReference>
<evidence type="ECO:0000256" key="4">
    <source>
        <dbReference type="ARBA" id="ARBA00022833"/>
    </source>
</evidence>
<dbReference type="Pfam" id="PF00096">
    <property type="entry name" value="zf-C2H2"/>
    <property type="match status" value="2"/>
</dbReference>
<dbReference type="Gene3D" id="3.30.160.60">
    <property type="entry name" value="Classic Zinc Finger"/>
    <property type="match status" value="2"/>
</dbReference>
<keyword evidence="3 8" id="KW-0863">Zinc-finger</keyword>
<organism evidence="11 12">
    <name type="scientific">Lasiosphaeris hirsuta</name>
    <dbReference type="NCBI Taxonomy" id="260670"/>
    <lineage>
        <taxon>Eukaryota</taxon>
        <taxon>Fungi</taxon>
        <taxon>Dikarya</taxon>
        <taxon>Ascomycota</taxon>
        <taxon>Pezizomycotina</taxon>
        <taxon>Sordariomycetes</taxon>
        <taxon>Sordariomycetidae</taxon>
        <taxon>Sordariales</taxon>
        <taxon>Lasiosphaeriaceae</taxon>
        <taxon>Lasiosphaeris</taxon>
    </lineage>
</organism>
<evidence type="ECO:0000313" key="12">
    <source>
        <dbReference type="Proteomes" id="UP001172102"/>
    </source>
</evidence>
<dbReference type="PANTHER" id="PTHR46179:SF13">
    <property type="entry name" value="C2H2-TYPE DOMAIN-CONTAINING PROTEIN"/>
    <property type="match status" value="1"/>
</dbReference>
<dbReference type="InterPro" id="IPR036236">
    <property type="entry name" value="Znf_C2H2_sf"/>
</dbReference>
<evidence type="ECO:0000256" key="9">
    <source>
        <dbReference type="SAM" id="MobiDB-lite"/>
    </source>
</evidence>
<evidence type="ECO:0000313" key="11">
    <source>
        <dbReference type="EMBL" id="KAK0702796.1"/>
    </source>
</evidence>
<evidence type="ECO:0000256" key="7">
    <source>
        <dbReference type="ARBA" id="ARBA00023242"/>
    </source>
</evidence>
<dbReference type="InterPro" id="IPR013087">
    <property type="entry name" value="Znf_C2H2_type"/>
</dbReference>
<sequence>MYQRRRGKGRHRRAPQLLQARIQIPRLPSHYVSLTIHWRLFPPSPTEPTHGPASTPKCSITNRLRAPSQNSKTLRIGGPRTCKMEGTLSKNLSISEWILPEIRTRPNERPVSAMLPASRVQSSMKRWACPKDECDKHFQDRSALRKHLLYHVRPYSCPACKMGFSVKKDLRRHQQTRDHGGQDTKELLSCHEHGCGFRTYRRDNLKRHCRLRHEPRPGRDTSMSGSKNVSGAKGGDETIPYVVAVH</sequence>
<dbReference type="SMART" id="SM00355">
    <property type="entry name" value="ZnF_C2H2"/>
    <property type="match status" value="3"/>
</dbReference>
<feature type="domain" description="C2H2-type" evidence="10">
    <location>
        <begin position="127"/>
        <end position="156"/>
    </location>
</feature>
<protein>
    <recommendedName>
        <fullName evidence="10">C2H2-type domain-containing protein</fullName>
    </recommendedName>
</protein>
<name>A0AA39ZSD6_9PEZI</name>
<keyword evidence="5" id="KW-0805">Transcription regulation</keyword>
<keyword evidence="2" id="KW-0479">Metal-binding</keyword>
<comment type="caution">
    <text evidence="11">The sequence shown here is derived from an EMBL/GenBank/DDBJ whole genome shotgun (WGS) entry which is preliminary data.</text>
</comment>
<evidence type="ECO:0000256" key="2">
    <source>
        <dbReference type="ARBA" id="ARBA00022723"/>
    </source>
</evidence>
<gene>
    <name evidence="11" type="ORF">B0H67DRAFT_392296</name>
</gene>
<dbReference type="PROSITE" id="PS50157">
    <property type="entry name" value="ZINC_FINGER_C2H2_2"/>
    <property type="match status" value="2"/>
</dbReference>
<keyword evidence="12" id="KW-1185">Reference proteome</keyword>
<proteinExistence type="predicted"/>
<dbReference type="Proteomes" id="UP001172102">
    <property type="component" value="Unassembled WGS sequence"/>
</dbReference>
<feature type="domain" description="C2H2-type" evidence="10">
    <location>
        <begin position="155"/>
        <end position="184"/>
    </location>
</feature>
<dbReference type="PROSITE" id="PS00028">
    <property type="entry name" value="ZINC_FINGER_C2H2_1"/>
    <property type="match status" value="2"/>
</dbReference>
<keyword evidence="6" id="KW-0804">Transcription</keyword>
<reference evidence="11" key="1">
    <citation type="submission" date="2023-06" db="EMBL/GenBank/DDBJ databases">
        <title>Genome-scale phylogeny and comparative genomics of the fungal order Sordariales.</title>
        <authorList>
            <consortium name="Lawrence Berkeley National Laboratory"/>
            <person name="Hensen N."/>
            <person name="Bonometti L."/>
            <person name="Westerberg I."/>
            <person name="Brannstrom I.O."/>
            <person name="Guillou S."/>
            <person name="Cros-Aarteil S."/>
            <person name="Calhoun S."/>
            <person name="Haridas S."/>
            <person name="Kuo A."/>
            <person name="Mondo S."/>
            <person name="Pangilinan J."/>
            <person name="Riley R."/>
            <person name="Labutti K."/>
            <person name="Andreopoulos B."/>
            <person name="Lipzen A."/>
            <person name="Chen C."/>
            <person name="Yanf M."/>
            <person name="Daum C."/>
            <person name="Ng V."/>
            <person name="Clum A."/>
            <person name="Steindorff A."/>
            <person name="Ohm R."/>
            <person name="Martin F."/>
            <person name="Silar P."/>
            <person name="Natvig D."/>
            <person name="Lalanne C."/>
            <person name="Gautier V."/>
            <person name="Ament-Velasquez S.L."/>
            <person name="Kruys A."/>
            <person name="Hutchinson M.I."/>
            <person name="Powell A.J."/>
            <person name="Barry K."/>
            <person name="Miller A.N."/>
            <person name="Grigoriev I.V."/>
            <person name="Debuchy R."/>
            <person name="Gladieux P."/>
            <person name="Thoren M.H."/>
            <person name="Johannesson H."/>
        </authorList>
    </citation>
    <scope>NUCLEOTIDE SEQUENCE</scope>
    <source>
        <strain evidence="11">SMH4607-1</strain>
    </source>
</reference>
<evidence type="ECO:0000256" key="8">
    <source>
        <dbReference type="PROSITE-ProRule" id="PRU00042"/>
    </source>
</evidence>
<evidence type="ECO:0000256" key="6">
    <source>
        <dbReference type="ARBA" id="ARBA00023163"/>
    </source>
</evidence>
<dbReference type="SUPFAM" id="SSF57667">
    <property type="entry name" value="beta-beta-alpha zinc fingers"/>
    <property type="match status" value="1"/>
</dbReference>
<dbReference type="InterPro" id="IPR051061">
    <property type="entry name" value="Zinc_finger_trans_reg"/>
</dbReference>
<feature type="region of interest" description="Disordered" evidence="9">
    <location>
        <begin position="212"/>
        <end position="237"/>
    </location>
</feature>
<dbReference type="AlphaFoldDB" id="A0AA39ZSD6"/>
<keyword evidence="7" id="KW-0539">Nucleus</keyword>
<dbReference type="GO" id="GO:0008270">
    <property type="term" value="F:zinc ion binding"/>
    <property type="evidence" value="ECO:0007669"/>
    <property type="project" value="UniProtKB-KW"/>
</dbReference>
<keyword evidence="4" id="KW-0862">Zinc</keyword>
<dbReference type="GO" id="GO:0005634">
    <property type="term" value="C:nucleus"/>
    <property type="evidence" value="ECO:0007669"/>
    <property type="project" value="UniProtKB-SubCell"/>
</dbReference>
<comment type="subcellular location">
    <subcellularLocation>
        <location evidence="1">Nucleus</location>
    </subcellularLocation>
</comment>
<evidence type="ECO:0000256" key="3">
    <source>
        <dbReference type="ARBA" id="ARBA00022771"/>
    </source>
</evidence>